<dbReference type="Pfam" id="PF01522">
    <property type="entry name" value="Polysacc_deac_1"/>
    <property type="match status" value="1"/>
</dbReference>
<dbReference type="EMBL" id="CP032382">
    <property type="protein sequence ID" value="AYB33784.1"/>
    <property type="molecule type" value="Genomic_DNA"/>
</dbReference>
<sequence>MNHFESLKGIRIGKHVATLCFLFLAITSYAQPTISFTFDDGVTNDMPGYPFEQWNGLLLKHLNDAGIKTVFFVTGFNKSDAKGTYLLTQWNDAGHRIGNHTYSHLNYGSKSVSFEKFKLEFLRTDSIIQRYSQYIRMFRFPYLKEGDTAPKVEAFRDLLRAHQYRNGSVTIDASDWYIDSRLLKRLRTDPKANLEGFRQFYLKHLYARAQYYEQLAFQLTGRHIHHTLLLHHNLVNALFLGDLVKMFKEKGWNIIDAEKAFEDPIFQSQPTKIPAGESLIWALAKQSGKFETILRYPAEDGDYEKAEMDHLGL</sequence>
<name>A0A385SSE6_9BACT</name>
<reference evidence="5" key="1">
    <citation type="submission" date="2018-09" db="EMBL/GenBank/DDBJ databases">
        <title>Chryseolinea sp. KIS68-18 isolated from soil.</title>
        <authorList>
            <person name="Weon H.-Y."/>
            <person name="Kwon S.-W."/>
            <person name="Lee S.A."/>
        </authorList>
    </citation>
    <scope>NUCLEOTIDE SEQUENCE [LARGE SCALE GENOMIC DNA]</scope>
    <source>
        <strain evidence="5">KIS68-18</strain>
    </source>
</reference>
<keyword evidence="5" id="KW-1185">Reference proteome</keyword>
<dbReference type="InterPro" id="IPR011330">
    <property type="entry name" value="Glyco_hydro/deAcase_b/a-brl"/>
</dbReference>
<protein>
    <submittedName>
        <fullName evidence="4">Polysaccharide deacetylase</fullName>
    </submittedName>
</protein>
<dbReference type="InterPro" id="IPR002509">
    <property type="entry name" value="NODB_dom"/>
</dbReference>
<evidence type="ECO:0000256" key="1">
    <source>
        <dbReference type="ARBA" id="ARBA00022723"/>
    </source>
</evidence>
<dbReference type="GO" id="GO:0046872">
    <property type="term" value="F:metal ion binding"/>
    <property type="evidence" value="ECO:0007669"/>
    <property type="project" value="UniProtKB-KW"/>
</dbReference>
<evidence type="ECO:0000313" key="4">
    <source>
        <dbReference type="EMBL" id="AYB33784.1"/>
    </source>
</evidence>
<evidence type="ECO:0000313" key="5">
    <source>
        <dbReference type="Proteomes" id="UP000266183"/>
    </source>
</evidence>
<accession>A0A385SSE6</accession>
<feature type="domain" description="NodB homology" evidence="3">
    <location>
        <begin position="31"/>
        <end position="152"/>
    </location>
</feature>
<evidence type="ECO:0000259" key="3">
    <source>
        <dbReference type="Pfam" id="PF01522"/>
    </source>
</evidence>
<keyword evidence="2" id="KW-0378">Hydrolase</keyword>
<organism evidence="4 5">
    <name type="scientific">Chryseolinea soli</name>
    <dbReference type="NCBI Taxonomy" id="2321403"/>
    <lineage>
        <taxon>Bacteria</taxon>
        <taxon>Pseudomonadati</taxon>
        <taxon>Bacteroidota</taxon>
        <taxon>Cytophagia</taxon>
        <taxon>Cytophagales</taxon>
        <taxon>Fulvivirgaceae</taxon>
        <taxon>Chryseolinea</taxon>
    </lineage>
</organism>
<dbReference type="OrthoDB" id="9812065at2"/>
<dbReference type="KEGG" id="chk:D4L85_25805"/>
<dbReference type="Gene3D" id="3.20.20.370">
    <property type="entry name" value="Glycoside hydrolase/deacetylase"/>
    <property type="match status" value="1"/>
</dbReference>
<dbReference type="PANTHER" id="PTHR10587:SF133">
    <property type="entry name" value="CHITIN DEACETYLASE 1-RELATED"/>
    <property type="match status" value="1"/>
</dbReference>
<dbReference type="GO" id="GO:0016020">
    <property type="term" value="C:membrane"/>
    <property type="evidence" value="ECO:0007669"/>
    <property type="project" value="TreeGrafter"/>
</dbReference>
<dbReference type="GO" id="GO:0016810">
    <property type="term" value="F:hydrolase activity, acting on carbon-nitrogen (but not peptide) bonds"/>
    <property type="evidence" value="ECO:0007669"/>
    <property type="project" value="InterPro"/>
</dbReference>
<dbReference type="SUPFAM" id="SSF88713">
    <property type="entry name" value="Glycoside hydrolase/deacetylase"/>
    <property type="match status" value="1"/>
</dbReference>
<proteinExistence type="predicted"/>
<dbReference type="Proteomes" id="UP000266183">
    <property type="component" value="Chromosome"/>
</dbReference>
<evidence type="ECO:0000256" key="2">
    <source>
        <dbReference type="ARBA" id="ARBA00022801"/>
    </source>
</evidence>
<dbReference type="PANTHER" id="PTHR10587">
    <property type="entry name" value="GLYCOSYL TRANSFERASE-RELATED"/>
    <property type="match status" value="1"/>
</dbReference>
<gene>
    <name evidence="4" type="ORF">D4L85_25805</name>
</gene>
<dbReference type="RefSeq" id="WP_119757013.1">
    <property type="nucleotide sequence ID" value="NZ_CP032382.1"/>
</dbReference>
<dbReference type="AlphaFoldDB" id="A0A385SSE6"/>
<keyword evidence="1" id="KW-0479">Metal-binding</keyword>
<dbReference type="InterPro" id="IPR050248">
    <property type="entry name" value="Polysacc_deacetylase_ArnD"/>
</dbReference>
<dbReference type="GO" id="GO:0005975">
    <property type="term" value="P:carbohydrate metabolic process"/>
    <property type="evidence" value="ECO:0007669"/>
    <property type="project" value="InterPro"/>
</dbReference>